<dbReference type="EMBL" id="BPQP01000057">
    <property type="protein sequence ID" value="GJD96269.1"/>
    <property type="molecule type" value="Genomic_DNA"/>
</dbReference>
<keyword evidence="3" id="KW-1185">Reference proteome</keyword>
<evidence type="ECO:0000313" key="3">
    <source>
        <dbReference type="Proteomes" id="UP001055125"/>
    </source>
</evidence>
<proteinExistence type="predicted"/>
<reference evidence="2" key="1">
    <citation type="journal article" date="2021" name="Front. Microbiol.">
        <title>Comprehensive Comparative Genomics and Phenotyping of Methylobacterium Species.</title>
        <authorList>
            <person name="Alessa O."/>
            <person name="Ogura Y."/>
            <person name="Fujitani Y."/>
            <person name="Takami H."/>
            <person name="Hayashi T."/>
            <person name="Sahin N."/>
            <person name="Tani A."/>
        </authorList>
    </citation>
    <scope>NUCLEOTIDE SEQUENCE</scope>
    <source>
        <strain evidence="2">DSM 19015</strain>
    </source>
</reference>
<evidence type="ECO:0000313" key="2">
    <source>
        <dbReference type="EMBL" id="GJD96269.1"/>
    </source>
</evidence>
<evidence type="ECO:0000256" key="1">
    <source>
        <dbReference type="SAM" id="SignalP"/>
    </source>
</evidence>
<reference evidence="2" key="2">
    <citation type="submission" date="2021-08" db="EMBL/GenBank/DDBJ databases">
        <authorList>
            <person name="Tani A."/>
            <person name="Ola A."/>
            <person name="Ogura Y."/>
            <person name="Katsura K."/>
            <person name="Hayashi T."/>
        </authorList>
    </citation>
    <scope>NUCLEOTIDE SEQUENCE</scope>
    <source>
        <strain evidence="2">DSM 19015</strain>
    </source>
</reference>
<evidence type="ECO:0008006" key="4">
    <source>
        <dbReference type="Google" id="ProtNLM"/>
    </source>
</evidence>
<feature type="signal peptide" evidence="1">
    <location>
        <begin position="1"/>
        <end position="28"/>
    </location>
</feature>
<feature type="chain" id="PRO_5047325706" description="Lipoprotein" evidence="1">
    <location>
        <begin position="29"/>
        <end position="149"/>
    </location>
</feature>
<protein>
    <recommendedName>
        <fullName evidence="4">Lipoprotein</fullName>
    </recommendedName>
</protein>
<sequence length="149" mass="16025">MAQCKARPRARALLVLVLAACATPSAISARPMSTPPERTRAILAPLEIAATECFASAILANPRARTHAEAGRWYQAAGVMGVICQREVDAIVRTSDRLLGVQGGQHYFKNVYVKRLDQDLAARLRPWLESKSVASAGLIVDPSSTATVE</sequence>
<organism evidence="2 3">
    <name type="scientific">Methylobacterium iners</name>
    <dbReference type="NCBI Taxonomy" id="418707"/>
    <lineage>
        <taxon>Bacteria</taxon>
        <taxon>Pseudomonadati</taxon>
        <taxon>Pseudomonadota</taxon>
        <taxon>Alphaproteobacteria</taxon>
        <taxon>Hyphomicrobiales</taxon>
        <taxon>Methylobacteriaceae</taxon>
        <taxon>Methylobacterium</taxon>
    </lineage>
</organism>
<name>A0ABQ4S2Y4_9HYPH</name>
<keyword evidence="1" id="KW-0732">Signal</keyword>
<comment type="caution">
    <text evidence="2">The sequence shown here is derived from an EMBL/GenBank/DDBJ whole genome shotgun (WGS) entry which is preliminary data.</text>
</comment>
<accession>A0ABQ4S2Y4</accession>
<gene>
    <name evidence="2" type="ORF">OCOJLMKI_3489</name>
</gene>
<dbReference type="Proteomes" id="UP001055125">
    <property type="component" value="Unassembled WGS sequence"/>
</dbReference>